<dbReference type="RefSeq" id="WP_103805862.1">
    <property type="nucleotide sequence ID" value="NZ_PQVG01000004.1"/>
</dbReference>
<dbReference type="OrthoDB" id="6023725at2"/>
<name>A0A2S5ABR3_9FLAO</name>
<dbReference type="AlphaFoldDB" id="A0A2S5ABR3"/>
<gene>
    <name evidence="1" type="ORF">C3L50_09090</name>
</gene>
<evidence type="ECO:0000313" key="1">
    <source>
        <dbReference type="EMBL" id="POY39974.1"/>
    </source>
</evidence>
<keyword evidence="2" id="KW-1185">Reference proteome</keyword>
<accession>A0A2S5ABR3</accession>
<dbReference type="EMBL" id="PQVG01000004">
    <property type="protein sequence ID" value="POY39974.1"/>
    <property type="molecule type" value="Genomic_DNA"/>
</dbReference>
<comment type="caution">
    <text evidence="1">The sequence shown here is derived from an EMBL/GenBank/DDBJ whole genome shotgun (WGS) entry which is preliminary data.</text>
</comment>
<sequence length="352" mass="41791">MKRYFLLFLLIFQMVFSQEIVVKGKAFNSGKFNDKVVYIVKNDTINKLRKRSNSLVEDWKKKSKFEDRKDESYQEVTKNNRILTQLLYDKNYRTHTDSLGNFEIKAKLSDSLFFESHWHTTKKFLVADLIKKKKATIKLKLEPCEVWPSHPEKPTKLYVFIGKKIKIWESPSSYCNVGALSSRILSKYLVVKNIYGDFKKDTIQFTTYPPHSEVIHQNYNPFRTSFSEYDYCLLYVAQYKDELLQATYIFDDVYLTKEGKWATPLKPKGLRNTIAPDLFKPEKINFITPIEFEYEDRFYKEIYQIFPSAYNTVSDGKIIVNYGYYVEDLLEIRKAGRLKEFDYLITGFKNYN</sequence>
<evidence type="ECO:0000313" key="2">
    <source>
        <dbReference type="Proteomes" id="UP000237310"/>
    </source>
</evidence>
<reference evidence="1 2" key="1">
    <citation type="submission" date="2018-01" db="EMBL/GenBank/DDBJ databases">
        <authorList>
            <person name="Gaut B.S."/>
            <person name="Morton B.R."/>
            <person name="Clegg M.T."/>
            <person name="Duvall M.R."/>
        </authorList>
    </citation>
    <scope>NUCLEOTIDE SEQUENCE [LARGE SCALE GENOMIC DNA]</scope>
    <source>
        <strain evidence="1 2">HR-AY</strain>
    </source>
</reference>
<organism evidence="1 2">
    <name type="scientific">Flavobacterium alvei</name>
    <dbReference type="NCBI Taxonomy" id="2080416"/>
    <lineage>
        <taxon>Bacteria</taxon>
        <taxon>Pseudomonadati</taxon>
        <taxon>Bacteroidota</taxon>
        <taxon>Flavobacteriia</taxon>
        <taxon>Flavobacteriales</taxon>
        <taxon>Flavobacteriaceae</taxon>
        <taxon>Flavobacterium</taxon>
    </lineage>
</organism>
<proteinExistence type="predicted"/>
<protein>
    <submittedName>
        <fullName evidence="1">Uncharacterized protein</fullName>
    </submittedName>
</protein>
<dbReference type="Proteomes" id="UP000237310">
    <property type="component" value="Unassembled WGS sequence"/>
</dbReference>